<reference evidence="6" key="1">
    <citation type="submission" date="2025-08" db="UniProtKB">
        <authorList>
            <consortium name="RefSeq"/>
        </authorList>
    </citation>
    <scope>IDENTIFICATION</scope>
</reference>
<accession>A0A8B6XAW4</accession>
<proteinExistence type="inferred from homology"/>
<dbReference type="Gene3D" id="3.40.640.10">
    <property type="entry name" value="Type I PLP-dependent aspartate aminotransferase-like (Major domain)"/>
    <property type="match status" value="1"/>
</dbReference>
<evidence type="ECO:0000256" key="1">
    <source>
        <dbReference type="ARBA" id="ARBA00001933"/>
    </source>
</evidence>
<keyword evidence="5" id="KW-1185">Reference proteome</keyword>
<organism evidence="5 6">
    <name type="scientific">Derxia gummosa DSM 723</name>
    <dbReference type="NCBI Taxonomy" id="1121388"/>
    <lineage>
        <taxon>Bacteria</taxon>
        <taxon>Pseudomonadati</taxon>
        <taxon>Pseudomonadota</taxon>
        <taxon>Betaproteobacteria</taxon>
        <taxon>Burkholderiales</taxon>
        <taxon>Alcaligenaceae</taxon>
        <taxon>Derxia</taxon>
    </lineage>
</organism>
<keyword evidence="2 3" id="KW-0663">Pyridoxal phosphate</keyword>
<comment type="similarity">
    <text evidence="3">Belongs to the class-III pyridoxal-phosphate-dependent aminotransferase family.</text>
</comment>
<dbReference type="Gene3D" id="3.90.1150.10">
    <property type="entry name" value="Aspartate Aminotransferase, domain 1"/>
    <property type="match status" value="1"/>
</dbReference>
<dbReference type="RefSeq" id="WP_084544809.1">
    <property type="nucleotide sequence ID" value="NZ_AXWS01000007.1"/>
</dbReference>
<dbReference type="Pfam" id="PF00202">
    <property type="entry name" value="Aminotran_3"/>
    <property type="match status" value="1"/>
</dbReference>
<dbReference type="AlphaFoldDB" id="A0A8B6XAW4"/>
<feature type="region of interest" description="Disordered" evidence="4">
    <location>
        <begin position="178"/>
        <end position="205"/>
    </location>
</feature>
<evidence type="ECO:0000313" key="6">
    <source>
        <dbReference type="RefSeq" id="WP_084544809.1"/>
    </source>
</evidence>
<dbReference type="GO" id="GO:0008483">
    <property type="term" value="F:transaminase activity"/>
    <property type="evidence" value="ECO:0007669"/>
    <property type="project" value="InterPro"/>
</dbReference>
<dbReference type="SUPFAM" id="SSF53383">
    <property type="entry name" value="PLP-dependent transferases"/>
    <property type="match status" value="1"/>
</dbReference>
<sequence>MNAAAFLLPPARLAALHAAELARHGERFAASVAACRANAAHYLLGAPLHWMADWPAPLAVERAEGARLVTVDGVELIDFCLGDTAAMFGHSPPALVAALAREAERGLSAMLPGAEAAATGAALEAAFGMPVWQFAATASDANRFLLRWARAVTGRQAIVVMDGCYHGTVDETLVDMADDASPATQPGGGATAAPPPGLGADGRPRAVRRPSILGPAWDASATTRVVPFNDLAALDAALADGQVAALLAEPALTNCGLVLPEPGYWREAAALARRHGTLLLIDETHTLSAGPGGWARSAPARAEGVAPDAVVIGKAIAGGMPCAVTGVTAELAARMTAAKRAAPPGHSGIGTTLAGSRLAVALVGSMLREVMTPAAWEAMDARAAEATAGIAAAIARHRLPWCVSRLGARLEFQFRPEPPRDAAGARAAMDDALEAFVHLALLNRGIVITPFHNMLLCSPATSAADVAALVAAFDEVCALIAGAADGGAQALAGAAGAGDGVSPGAVGVRA</sequence>
<dbReference type="InterPro" id="IPR015424">
    <property type="entry name" value="PyrdxlP-dep_Trfase"/>
</dbReference>
<dbReference type="OrthoDB" id="3398487at2"/>
<evidence type="ECO:0000256" key="3">
    <source>
        <dbReference type="RuleBase" id="RU003560"/>
    </source>
</evidence>
<dbReference type="NCBIfam" id="NF005453">
    <property type="entry name" value="PRK07046.1"/>
    <property type="match status" value="1"/>
</dbReference>
<dbReference type="PANTHER" id="PTHR43713">
    <property type="entry name" value="GLUTAMATE-1-SEMIALDEHYDE 2,1-AMINOMUTASE"/>
    <property type="match status" value="1"/>
</dbReference>
<dbReference type="InterPro" id="IPR015422">
    <property type="entry name" value="PyrdxlP-dep_Trfase_small"/>
</dbReference>
<dbReference type="GO" id="GO:0030170">
    <property type="term" value="F:pyridoxal phosphate binding"/>
    <property type="evidence" value="ECO:0007669"/>
    <property type="project" value="InterPro"/>
</dbReference>
<evidence type="ECO:0000256" key="2">
    <source>
        <dbReference type="ARBA" id="ARBA00022898"/>
    </source>
</evidence>
<evidence type="ECO:0000256" key="4">
    <source>
        <dbReference type="SAM" id="MobiDB-lite"/>
    </source>
</evidence>
<dbReference type="InterPro" id="IPR005814">
    <property type="entry name" value="Aminotrans_3"/>
</dbReference>
<dbReference type="PANTHER" id="PTHR43713:SF3">
    <property type="entry name" value="GLUTAMATE-1-SEMIALDEHYDE 2,1-AMINOMUTASE 1, CHLOROPLASTIC-RELATED"/>
    <property type="match status" value="1"/>
</dbReference>
<comment type="cofactor">
    <cofactor evidence="1">
        <name>pyridoxal 5'-phosphate</name>
        <dbReference type="ChEBI" id="CHEBI:597326"/>
    </cofactor>
</comment>
<name>A0A8B6XAW4_9BURK</name>
<protein>
    <submittedName>
        <fullName evidence="6">Transaminase</fullName>
    </submittedName>
</protein>
<dbReference type="Proteomes" id="UP000675920">
    <property type="component" value="Unplaced"/>
</dbReference>
<evidence type="ECO:0000313" key="5">
    <source>
        <dbReference type="Proteomes" id="UP000675920"/>
    </source>
</evidence>
<dbReference type="InterPro" id="IPR015421">
    <property type="entry name" value="PyrdxlP-dep_Trfase_major"/>
</dbReference>